<keyword evidence="10" id="KW-1185">Reference proteome</keyword>
<proteinExistence type="predicted"/>
<dbReference type="PANTHER" id="PTHR33353:SF13">
    <property type="entry name" value="ENDOGLUCANASE II"/>
    <property type="match status" value="1"/>
</dbReference>
<evidence type="ECO:0000256" key="2">
    <source>
        <dbReference type="ARBA" id="ARBA00004613"/>
    </source>
</evidence>
<comment type="domain">
    <text evidence="6">Has a modular structure: an endo-beta-1,4-glucanase catalytic module at the N-terminus, a linker rich in serines and threonines, and a C-terminal carbohydrate-binding module (CBM).</text>
</comment>
<keyword evidence="6" id="KW-0624">Polysaccharide degradation</keyword>
<dbReference type="PANTHER" id="PTHR33353">
    <property type="entry name" value="PUTATIVE (AFU_ORTHOLOGUE AFUA_1G12560)-RELATED"/>
    <property type="match status" value="1"/>
</dbReference>
<dbReference type="GO" id="GO:0030248">
    <property type="term" value="F:cellulose binding"/>
    <property type="evidence" value="ECO:0007669"/>
    <property type="project" value="UniProtKB-UniRule"/>
</dbReference>
<dbReference type="OrthoDB" id="2525337at2759"/>
<comment type="subcellular location">
    <subcellularLocation>
        <location evidence="2 6">Secreted</location>
    </subcellularLocation>
</comment>
<keyword evidence="7" id="KW-0732">Signal</keyword>
<dbReference type="InterPro" id="IPR005103">
    <property type="entry name" value="AA9_LPMO"/>
</dbReference>
<keyword evidence="6" id="KW-0119">Carbohydrate metabolism</keyword>
<comment type="function">
    <text evidence="6">Lytic polysaccharide monooxygenase (LMPO) that depolymerizes crystalline and amorphous polysaccharides via the oxidation of scissile alpha- or beta-(1-4)-glycosidic bonds, yielding C1 and/or C4 oxidation products. Catalysis by LPMOs requires the reduction of the active-site copper from Cu(II) to Cu(I) by a reducing agent and H(2)O(2) or O(2) as a cosubstrate.</text>
</comment>
<dbReference type="Pfam" id="PF03443">
    <property type="entry name" value="AA9"/>
    <property type="match status" value="1"/>
</dbReference>
<feature type="signal peptide" evidence="7">
    <location>
        <begin position="1"/>
        <end position="19"/>
    </location>
</feature>
<evidence type="ECO:0000256" key="5">
    <source>
        <dbReference type="ARBA" id="ARBA00023180"/>
    </source>
</evidence>
<evidence type="ECO:0000259" key="8">
    <source>
        <dbReference type="Pfam" id="PF03443"/>
    </source>
</evidence>
<dbReference type="Proteomes" id="UP000566819">
    <property type="component" value="Unassembled WGS sequence"/>
</dbReference>
<dbReference type="GO" id="GO:0030245">
    <property type="term" value="P:cellulose catabolic process"/>
    <property type="evidence" value="ECO:0007669"/>
    <property type="project" value="UniProtKB-UniRule"/>
</dbReference>
<evidence type="ECO:0000313" key="9">
    <source>
        <dbReference type="EMBL" id="KAF4624386.1"/>
    </source>
</evidence>
<comment type="caution">
    <text evidence="9">The sequence shown here is derived from an EMBL/GenBank/DDBJ whole genome shotgun (WGS) entry which is preliminary data.</text>
</comment>
<dbReference type="CDD" id="cd21175">
    <property type="entry name" value="LPMO_AA9"/>
    <property type="match status" value="1"/>
</dbReference>
<dbReference type="GO" id="GO:0008810">
    <property type="term" value="F:cellulase activity"/>
    <property type="evidence" value="ECO:0007669"/>
    <property type="project" value="UniProtKB-UniRule"/>
</dbReference>
<evidence type="ECO:0000256" key="1">
    <source>
        <dbReference type="ARBA" id="ARBA00001973"/>
    </source>
</evidence>
<comment type="catalytic activity">
    <reaction evidence="6">
        <text>[(1-&gt;4)-beta-D-glucosyl]n+m + reduced acceptor + O2 = 4-dehydro-beta-D-glucosyl-[(1-&gt;4)-beta-D-glucosyl]n-1 + [(1-&gt;4)-beta-D-glucosyl]m + acceptor + H2O.</text>
        <dbReference type="EC" id="1.14.99.56"/>
    </reaction>
</comment>
<evidence type="ECO:0000313" key="10">
    <source>
        <dbReference type="Proteomes" id="UP000566819"/>
    </source>
</evidence>
<evidence type="ECO:0000256" key="3">
    <source>
        <dbReference type="ARBA" id="ARBA00022525"/>
    </source>
</evidence>
<keyword evidence="6" id="KW-0136">Cellulose degradation</keyword>
<comment type="cofactor">
    <cofactor evidence="1">
        <name>Cu(2+)</name>
        <dbReference type="ChEBI" id="CHEBI:29036"/>
    </cofactor>
</comment>
<dbReference type="EMBL" id="JAAMPI010001671">
    <property type="protein sequence ID" value="KAF4624386.1"/>
    <property type="molecule type" value="Genomic_DNA"/>
</dbReference>
<accession>A0A8H4VVP7</accession>
<keyword evidence="4 6" id="KW-1015">Disulfide bond</keyword>
<reference evidence="9 10" key="1">
    <citation type="submission" date="2020-03" db="EMBL/GenBank/DDBJ databases">
        <title>Draft Genome Sequence of Cudoniella acicularis.</title>
        <authorList>
            <person name="Buettner E."/>
            <person name="Kellner H."/>
        </authorList>
    </citation>
    <scope>NUCLEOTIDE SEQUENCE [LARGE SCALE GENOMIC DNA]</scope>
    <source>
        <strain evidence="9 10">DSM 108380</strain>
    </source>
</reference>
<gene>
    <name evidence="9" type="ORF">G7Y89_g13785</name>
</gene>
<keyword evidence="5" id="KW-0325">Glycoprotein</keyword>
<evidence type="ECO:0000256" key="7">
    <source>
        <dbReference type="SAM" id="SignalP"/>
    </source>
</evidence>
<keyword evidence="3 6" id="KW-0964">Secreted</keyword>
<evidence type="ECO:0000256" key="4">
    <source>
        <dbReference type="ARBA" id="ARBA00023157"/>
    </source>
</evidence>
<feature type="domain" description="Auxiliary Activity family 9 catalytic" evidence="8">
    <location>
        <begin position="20"/>
        <end position="230"/>
    </location>
</feature>
<feature type="chain" id="PRO_5034485081" description="AA9 family lytic polysaccharide monooxygenase" evidence="7">
    <location>
        <begin position="20"/>
        <end position="250"/>
    </location>
</feature>
<name>A0A8H4VVP7_9HELO</name>
<protein>
    <recommendedName>
        <fullName evidence="6">AA9 family lytic polysaccharide monooxygenase</fullName>
        <ecNumber evidence="6">1.14.99.56</ecNumber>
    </recommendedName>
    <alternativeName>
        <fullName evidence="6">Endo-beta-1,4-glucanase</fullName>
    </alternativeName>
    <alternativeName>
        <fullName evidence="6">Glycosyl hydrolase 61 family protein</fullName>
    </alternativeName>
</protein>
<dbReference type="EC" id="1.14.99.56" evidence="6"/>
<dbReference type="AlphaFoldDB" id="A0A8H4VVP7"/>
<organism evidence="9 10">
    <name type="scientific">Cudoniella acicularis</name>
    <dbReference type="NCBI Taxonomy" id="354080"/>
    <lineage>
        <taxon>Eukaryota</taxon>
        <taxon>Fungi</taxon>
        <taxon>Dikarya</taxon>
        <taxon>Ascomycota</taxon>
        <taxon>Pezizomycotina</taxon>
        <taxon>Leotiomycetes</taxon>
        <taxon>Helotiales</taxon>
        <taxon>Tricladiaceae</taxon>
        <taxon>Cudoniella</taxon>
    </lineage>
</organism>
<evidence type="ECO:0000256" key="6">
    <source>
        <dbReference type="RuleBase" id="RU368122"/>
    </source>
</evidence>
<dbReference type="GO" id="GO:0005576">
    <property type="term" value="C:extracellular region"/>
    <property type="evidence" value="ECO:0007669"/>
    <property type="project" value="UniProtKB-SubCell"/>
</dbReference>
<sequence length="250" mass="26079">MKASQLLQAVLAAAATVSGHGMWQKLKVNGADQGQNVAIRPPAVNNPILSVTGSSIACNTGLKTPISTAVVKIPAGAKVSSWFEHVIGGAQMSGDADNPIAVSHKGPITVYLAKVSSAASATDYNSYSWFKIAEEGLDNSSGKWAVDTMIANKGWWDFTMPSCIAPGQYLLRIELLALHSAYKEGAAQFYVSCAGIEVTGSGTQTGTDLVKFPGAYTSTDPGIMLNIYQGSIPNNAGKPYAIPGPKPITC</sequence>
<dbReference type="Gene3D" id="2.70.50.70">
    <property type="match status" value="1"/>
</dbReference>
<dbReference type="InterPro" id="IPR049892">
    <property type="entry name" value="AA9"/>
</dbReference>